<accession>I2GU21</accession>
<geneLocation type="plasmid" evidence="1 2">
    <name>pFLIM01</name>
</geneLocation>
<keyword evidence="1" id="KW-0614">Plasmid</keyword>
<organism evidence="1 2">
    <name type="scientific">Fibrisoma limi BUZ 3</name>
    <dbReference type="NCBI Taxonomy" id="1185876"/>
    <lineage>
        <taxon>Bacteria</taxon>
        <taxon>Pseudomonadati</taxon>
        <taxon>Bacteroidota</taxon>
        <taxon>Cytophagia</taxon>
        <taxon>Cytophagales</taxon>
        <taxon>Spirosomataceae</taxon>
        <taxon>Fibrisoma</taxon>
    </lineage>
</organism>
<protein>
    <recommendedName>
        <fullName evidence="3">Abortive phage resistance protein</fullName>
    </recommendedName>
</protein>
<proteinExistence type="predicted"/>
<keyword evidence="2" id="KW-1185">Reference proteome</keyword>
<dbReference type="RefSeq" id="WP_015056957.1">
    <property type="nucleotide sequence ID" value="NC_019017.1"/>
</dbReference>
<dbReference type="AlphaFoldDB" id="I2GU21"/>
<evidence type="ECO:0008006" key="3">
    <source>
        <dbReference type="Google" id="ProtNLM"/>
    </source>
</evidence>
<sequence length="210" mass="24178">MSKPSQKESPFRRRSAFRSLRESFLILCEGENTEPTYFNAFRLSTAHVRALPVTSGDAMAVVKAAIKRRQAELDKGNEYDHCWVVFDKDATPGDQFNAAIALAESKGFQVAYSNQAFEVWFLLHFDYVSGPMHRNQYSDRLKVLLGFSYTKHMDTARLMFRVLLDRQSLAIENAKRLYNQYDNGSGYRNPAEEESSTTVYQLVEKLRSFM</sequence>
<name>I2GU21_9BACT</name>
<reference evidence="1 2" key="1">
    <citation type="journal article" date="2012" name="J. Bacteriol.">
        <title>Genome Sequence of the Filamentous Bacterium Fibrisoma limi BUZ 3T.</title>
        <authorList>
            <person name="Filippini M."/>
            <person name="Qi W."/>
            <person name="Jaenicke S."/>
            <person name="Goesmann A."/>
            <person name="Smits T.H."/>
            <person name="Bagheri H.C."/>
        </authorList>
    </citation>
    <scope>NUCLEOTIDE SEQUENCE [LARGE SCALE GENOMIC DNA]</scope>
    <source>
        <strain evidence="2">BUZ 3T</strain>
        <plasmid evidence="1 2">pFLIM01</plasmid>
    </source>
</reference>
<dbReference type="EMBL" id="HE805916">
    <property type="protein sequence ID" value="CCH57622.1"/>
    <property type="molecule type" value="Genomic_DNA"/>
</dbReference>
<dbReference type="Pfam" id="PF13707">
    <property type="entry name" value="RloB"/>
    <property type="match status" value="1"/>
</dbReference>
<evidence type="ECO:0000313" key="1">
    <source>
        <dbReference type="EMBL" id="CCH57622.1"/>
    </source>
</evidence>
<gene>
    <name evidence="1" type="ORF">BN8_p06818</name>
</gene>
<dbReference type="Proteomes" id="UP000009309">
    <property type="component" value="Plasmid pFLIM01"/>
</dbReference>
<dbReference type="OrthoDB" id="9796523at2"/>
<evidence type="ECO:0000313" key="2">
    <source>
        <dbReference type="Proteomes" id="UP000009309"/>
    </source>
</evidence>
<dbReference type="InterPro" id="IPR025591">
    <property type="entry name" value="RloB"/>
</dbReference>